<evidence type="ECO:0000256" key="9">
    <source>
        <dbReference type="ARBA" id="ARBA00023136"/>
    </source>
</evidence>
<dbReference type="GO" id="GO:0005886">
    <property type="term" value="C:plasma membrane"/>
    <property type="evidence" value="ECO:0007669"/>
    <property type="project" value="TreeGrafter"/>
</dbReference>
<feature type="domain" description="Phytocyanin" evidence="14">
    <location>
        <begin position="23"/>
        <end position="123"/>
    </location>
</feature>
<evidence type="ECO:0000256" key="8">
    <source>
        <dbReference type="ARBA" id="ARBA00023008"/>
    </source>
</evidence>
<feature type="compositionally biased region" description="Pro residues" evidence="12">
    <location>
        <begin position="143"/>
        <end position="161"/>
    </location>
</feature>
<keyword evidence="11" id="KW-0325">Glycoprotein</keyword>
<protein>
    <recommendedName>
        <fullName evidence="14">Phytocyanin domain-containing protein</fullName>
    </recommendedName>
</protein>
<evidence type="ECO:0000256" key="2">
    <source>
        <dbReference type="ARBA" id="ARBA00022448"/>
    </source>
</evidence>
<keyword evidence="10" id="KW-1015">Disulfide bond</keyword>
<dbReference type="PROSITE" id="PS51485">
    <property type="entry name" value="PHYTOCYANIN"/>
    <property type="match status" value="1"/>
</dbReference>
<keyword evidence="7" id="KW-1133">Transmembrane helix</keyword>
<evidence type="ECO:0000313" key="16">
    <source>
        <dbReference type="Proteomes" id="UP000323506"/>
    </source>
</evidence>
<feature type="compositionally biased region" description="Pro residues" evidence="12">
    <location>
        <begin position="224"/>
        <end position="251"/>
    </location>
</feature>
<dbReference type="GO" id="GO:0046872">
    <property type="term" value="F:metal ion binding"/>
    <property type="evidence" value="ECO:0007669"/>
    <property type="project" value="UniProtKB-KW"/>
</dbReference>
<keyword evidence="6" id="KW-0249">Electron transport</keyword>
<sequence length="274" mass="29292">MASNKLLMLSVVAICLPAMAMATDYLVEDDSGWTINFDYQAWAKDKVFYVGDKCMFQYPKGYHNVFKVNGTAFKNCDIPPANQALSSGNDTVVLNTPGRKWYICGVSNHCSTYAQKLFITVQYQYGWAPAPTPQILQVSQPWAPTPAPTPSSPSTPAPTPSVPDTIVTDPWASSPISSSPPLPTPIAPSWPPAPSLPTTPAPTLERWAPTTLSVPETTVTAPWAPAPAPLAPSPISSPPSLPTPTAPSWPSAPSPYPWIRSAIVPSCLHGCVLQ</sequence>
<feature type="chain" id="PRO_5022803021" description="Phytocyanin domain-containing protein" evidence="13">
    <location>
        <begin position="23"/>
        <end position="274"/>
    </location>
</feature>
<dbReference type="GO" id="GO:0009055">
    <property type="term" value="F:electron transfer activity"/>
    <property type="evidence" value="ECO:0007669"/>
    <property type="project" value="InterPro"/>
</dbReference>
<name>A0A5D2ERI5_GOSDA</name>
<keyword evidence="4" id="KW-0479">Metal-binding</keyword>
<evidence type="ECO:0000256" key="13">
    <source>
        <dbReference type="SAM" id="SignalP"/>
    </source>
</evidence>
<dbReference type="PANTHER" id="PTHR33021">
    <property type="entry name" value="BLUE COPPER PROTEIN"/>
    <property type="match status" value="1"/>
</dbReference>
<organism evidence="15 16">
    <name type="scientific">Gossypium darwinii</name>
    <name type="common">Darwin's cotton</name>
    <name type="synonym">Gossypium barbadense var. darwinii</name>
    <dbReference type="NCBI Taxonomy" id="34276"/>
    <lineage>
        <taxon>Eukaryota</taxon>
        <taxon>Viridiplantae</taxon>
        <taxon>Streptophyta</taxon>
        <taxon>Embryophyta</taxon>
        <taxon>Tracheophyta</taxon>
        <taxon>Spermatophyta</taxon>
        <taxon>Magnoliopsida</taxon>
        <taxon>eudicotyledons</taxon>
        <taxon>Gunneridae</taxon>
        <taxon>Pentapetalae</taxon>
        <taxon>rosids</taxon>
        <taxon>malvids</taxon>
        <taxon>Malvales</taxon>
        <taxon>Malvaceae</taxon>
        <taxon>Malvoideae</taxon>
        <taxon>Gossypium</taxon>
    </lineage>
</organism>
<evidence type="ECO:0000256" key="3">
    <source>
        <dbReference type="ARBA" id="ARBA00022692"/>
    </source>
</evidence>
<dbReference type="PRINTS" id="PR01217">
    <property type="entry name" value="PRICHEXTENSN"/>
</dbReference>
<evidence type="ECO:0000256" key="11">
    <source>
        <dbReference type="ARBA" id="ARBA00023180"/>
    </source>
</evidence>
<reference evidence="15 16" key="1">
    <citation type="submission" date="2019-06" db="EMBL/GenBank/DDBJ databases">
        <title>WGS assembly of Gossypium darwinii.</title>
        <authorList>
            <person name="Chen Z.J."/>
            <person name="Sreedasyam A."/>
            <person name="Ando A."/>
            <person name="Song Q."/>
            <person name="De L."/>
            <person name="Hulse-Kemp A."/>
            <person name="Ding M."/>
            <person name="Ye W."/>
            <person name="Kirkbride R."/>
            <person name="Jenkins J."/>
            <person name="Plott C."/>
            <person name="Lovell J."/>
            <person name="Lin Y.-M."/>
            <person name="Vaughn R."/>
            <person name="Liu B."/>
            <person name="Li W."/>
            <person name="Simpson S."/>
            <person name="Scheffler B."/>
            <person name="Saski C."/>
            <person name="Grover C."/>
            <person name="Hu G."/>
            <person name="Conover J."/>
            <person name="Carlson J."/>
            <person name="Shu S."/>
            <person name="Boston L."/>
            <person name="Williams M."/>
            <person name="Peterson D."/>
            <person name="Mcgee K."/>
            <person name="Jones D."/>
            <person name="Wendel J."/>
            <person name="Stelly D."/>
            <person name="Grimwood J."/>
            <person name="Schmutz J."/>
        </authorList>
    </citation>
    <scope>NUCLEOTIDE SEQUENCE [LARGE SCALE GENOMIC DNA]</scope>
    <source>
        <strain evidence="15">1808015.09</strain>
    </source>
</reference>
<evidence type="ECO:0000259" key="14">
    <source>
        <dbReference type="PROSITE" id="PS51485"/>
    </source>
</evidence>
<keyword evidence="5 13" id="KW-0732">Signal</keyword>
<evidence type="ECO:0000313" key="15">
    <source>
        <dbReference type="EMBL" id="TYG95458.1"/>
    </source>
</evidence>
<dbReference type="AlphaFoldDB" id="A0A5D2ERI5"/>
<keyword evidence="16" id="KW-1185">Reference proteome</keyword>
<comment type="subcellular location">
    <subcellularLocation>
        <location evidence="1">Membrane</location>
        <topology evidence="1">Single-pass type I membrane protein</topology>
    </subcellularLocation>
</comment>
<dbReference type="InterPro" id="IPR039391">
    <property type="entry name" value="Phytocyanin-like"/>
</dbReference>
<dbReference type="EMBL" id="CM017698">
    <property type="protein sequence ID" value="TYG95458.1"/>
    <property type="molecule type" value="Genomic_DNA"/>
</dbReference>
<gene>
    <name evidence="15" type="ORF">ES288_A11G269800v1</name>
</gene>
<dbReference type="Gene3D" id="2.60.40.420">
    <property type="entry name" value="Cupredoxins - blue copper proteins"/>
    <property type="match status" value="1"/>
</dbReference>
<dbReference type="Proteomes" id="UP000323506">
    <property type="component" value="Chromosome A11"/>
</dbReference>
<dbReference type="CDD" id="cd04216">
    <property type="entry name" value="Phytocyanin"/>
    <property type="match status" value="1"/>
</dbReference>
<dbReference type="InterPro" id="IPR008972">
    <property type="entry name" value="Cupredoxin"/>
</dbReference>
<dbReference type="PANTHER" id="PTHR33021:SF533">
    <property type="entry name" value="PHYTOCYANIN DOMAIN-CONTAINING PROTEIN"/>
    <property type="match status" value="1"/>
</dbReference>
<dbReference type="FunFam" id="2.60.40.420:FF:000067">
    <property type="entry name" value="Cupredoxin superfamily protein"/>
    <property type="match status" value="1"/>
</dbReference>
<keyword evidence="9" id="KW-0472">Membrane</keyword>
<dbReference type="InterPro" id="IPR003245">
    <property type="entry name" value="Phytocyanin_dom"/>
</dbReference>
<feature type="signal peptide" evidence="13">
    <location>
        <begin position="1"/>
        <end position="22"/>
    </location>
</feature>
<evidence type="ECO:0000256" key="4">
    <source>
        <dbReference type="ARBA" id="ARBA00022723"/>
    </source>
</evidence>
<evidence type="ECO:0000256" key="10">
    <source>
        <dbReference type="ARBA" id="ARBA00023157"/>
    </source>
</evidence>
<keyword evidence="8" id="KW-0186">Copper</keyword>
<evidence type="ECO:0000256" key="5">
    <source>
        <dbReference type="ARBA" id="ARBA00022729"/>
    </source>
</evidence>
<evidence type="ECO:0000256" key="6">
    <source>
        <dbReference type="ARBA" id="ARBA00022982"/>
    </source>
</evidence>
<evidence type="ECO:0000256" key="1">
    <source>
        <dbReference type="ARBA" id="ARBA00004479"/>
    </source>
</evidence>
<dbReference type="GO" id="GO:0009610">
    <property type="term" value="P:response to symbiotic fungus"/>
    <property type="evidence" value="ECO:0007669"/>
    <property type="project" value="UniProtKB-ARBA"/>
</dbReference>
<dbReference type="SUPFAM" id="SSF49503">
    <property type="entry name" value="Cupredoxins"/>
    <property type="match status" value="1"/>
</dbReference>
<evidence type="ECO:0000256" key="7">
    <source>
        <dbReference type="ARBA" id="ARBA00022989"/>
    </source>
</evidence>
<feature type="region of interest" description="Disordered" evidence="12">
    <location>
        <begin position="138"/>
        <end position="204"/>
    </location>
</feature>
<dbReference type="Pfam" id="PF02298">
    <property type="entry name" value="Cu_bind_like"/>
    <property type="match status" value="1"/>
</dbReference>
<accession>A0A5D2ERI5</accession>
<evidence type="ECO:0000256" key="12">
    <source>
        <dbReference type="SAM" id="MobiDB-lite"/>
    </source>
</evidence>
<keyword evidence="2" id="KW-0813">Transport</keyword>
<proteinExistence type="predicted"/>
<feature type="region of interest" description="Disordered" evidence="12">
    <location>
        <begin position="220"/>
        <end position="251"/>
    </location>
</feature>
<feature type="compositionally biased region" description="Pro residues" evidence="12">
    <location>
        <begin position="178"/>
        <end position="200"/>
    </location>
</feature>
<keyword evidence="3" id="KW-0812">Transmembrane</keyword>